<dbReference type="SUPFAM" id="SSF103473">
    <property type="entry name" value="MFS general substrate transporter"/>
    <property type="match status" value="2"/>
</dbReference>
<feature type="transmembrane region" description="Helical" evidence="6">
    <location>
        <begin position="313"/>
        <end position="330"/>
    </location>
</feature>
<feature type="transmembrane region" description="Helical" evidence="6">
    <location>
        <begin position="21"/>
        <end position="40"/>
    </location>
</feature>
<dbReference type="PANTHER" id="PTHR43385:SF1">
    <property type="entry name" value="RIBOFLAVIN TRANSPORTER RIBJ"/>
    <property type="match status" value="1"/>
</dbReference>
<dbReference type="InterPro" id="IPR052983">
    <property type="entry name" value="MFS_Riboflavin_Transporter"/>
</dbReference>
<feature type="transmembrane region" description="Helical" evidence="6">
    <location>
        <begin position="147"/>
        <end position="166"/>
    </location>
</feature>
<evidence type="ECO:0000259" key="7">
    <source>
        <dbReference type="PROSITE" id="PS50850"/>
    </source>
</evidence>
<feature type="transmembrane region" description="Helical" evidence="6">
    <location>
        <begin position="224"/>
        <end position="246"/>
    </location>
</feature>
<dbReference type="PROSITE" id="PS50850">
    <property type="entry name" value="MFS"/>
    <property type="match status" value="1"/>
</dbReference>
<dbReference type="InterPro" id="IPR036259">
    <property type="entry name" value="MFS_trans_sf"/>
</dbReference>
<reference evidence="8 9" key="1">
    <citation type="submission" date="2018-06" db="EMBL/GenBank/DDBJ databases">
        <authorList>
            <consortium name="Pathogen Informatics"/>
            <person name="Doyle S."/>
        </authorList>
    </citation>
    <scope>NUCLEOTIDE SEQUENCE [LARGE SCALE GENOMIC DNA]</scope>
    <source>
        <strain evidence="8 9">NCTC13229</strain>
    </source>
</reference>
<evidence type="ECO:0000256" key="2">
    <source>
        <dbReference type="ARBA" id="ARBA00022448"/>
    </source>
</evidence>
<dbReference type="RefSeq" id="WP_245973271.1">
    <property type="nucleotide sequence ID" value="NZ_QTTP01000001.1"/>
</dbReference>
<feature type="transmembrane region" description="Helical" evidence="6">
    <location>
        <begin position="178"/>
        <end position="197"/>
    </location>
</feature>
<evidence type="ECO:0000313" key="9">
    <source>
        <dbReference type="Proteomes" id="UP000251211"/>
    </source>
</evidence>
<comment type="caution">
    <text evidence="8">The sequence shown here is derived from an EMBL/GenBank/DDBJ whole genome shotgun (WGS) entry which is preliminary data.</text>
</comment>
<accession>A0AB38FP77</accession>
<feature type="transmembrane region" description="Helical" evidence="6">
    <location>
        <begin position="429"/>
        <end position="450"/>
    </location>
</feature>
<comment type="subcellular location">
    <subcellularLocation>
        <location evidence="1">Cell membrane</location>
        <topology evidence="1">Multi-pass membrane protein</topology>
    </subcellularLocation>
</comment>
<keyword evidence="2" id="KW-0813">Transport</keyword>
<dbReference type="Gene3D" id="1.20.1250.20">
    <property type="entry name" value="MFS general substrate transporter like domains"/>
    <property type="match status" value="2"/>
</dbReference>
<dbReference type="PANTHER" id="PTHR43385">
    <property type="entry name" value="RIBOFLAVIN TRANSPORTER RIBJ"/>
    <property type="match status" value="1"/>
</dbReference>
<dbReference type="InterPro" id="IPR011701">
    <property type="entry name" value="MFS"/>
</dbReference>
<keyword evidence="3 6" id="KW-0812">Transmembrane</keyword>
<gene>
    <name evidence="8" type="ORF">NCTC13229_06891</name>
</gene>
<dbReference type="EMBL" id="UAUI01000028">
    <property type="protein sequence ID" value="SPZ43356.1"/>
    <property type="molecule type" value="Genomic_DNA"/>
</dbReference>
<feature type="transmembrane region" description="Helical" evidence="6">
    <location>
        <begin position="52"/>
        <end position="76"/>
    </location>
</feature>
<dbReference type="Proteomes" id="UP000251211">
    <property type="component" value="Unassembled WGS sequence"/>
</dbReference>
<dbReference type="GO" id="GO:0005886">
    <property type="term" value="C:plasma membrane"/>
    <property type="evidence" value="ECO:0007669"/>
    <property type="project" value="UniProtKB-SubCell"/>
</dbReference>
<evidence type="ECO:0000256" key="4">
    <source>
        <dbReference type="ARBA" id="ARBA00022989"/>
    </source>
</evidence>
<feature type="domain" description="Major facilitator superfamily (MFS) profile" evidence="7">
    <location>
        <begin position="18"/>
        <end position="454"/>
    </location>
</feature>
<evidence type="ECO:0000256" key="1">
    <source>
        <dbReference type="ARBA" id="ARBA00004651"/>
    </source>
</evidence>
<evidence type="ECO:0000256" key="5">
    <source>
        <dbReference type="ARBA" id="ARBA00023136"/>
    </source>
</evidence>
<organism evidence="8 9">
    <name type="scientific">Rhodococcus wratislaviensis</name>
    <name type="common">Tsukamurella wratislaviensis</name>
    <dbReference type="NCBI Taxonomy" id="44752"/>
    <lineage>
        <taxon>Bacteria</taxon>
        <taxon>Bacillati</taxon>
        <taxon>Actinomycetota</taxon>
        <taxon>Actinomycetes</taxon>
        <taxon>Mycobacteriales</taxon>
        <taxon>Nocardiaceae</taxon>
        <taxon>Rhodococcus</taxon>
    </lineage>
</organism>
<feature type="transmembrane region" description="Helical" evidence="6">
    <location>
        <begin position="258"/>
        <end position="278"/>
    </location>
</feature>
<feature type="transmembrane region" description="Helical" evidence="6">
    <location>
        <begin position="399"/>
        <end position="417"/>
    </location>
</feature>
<sequence>MTDTRTLPQTALLDGVGLRRVLAVLCLTEITSWGILYYAFPVLSVSISADTGWSLPVIVAAFSLSQLAAALTGIPVGRIIDRFGPRAVMTAGSVLAVPALLVVAAAPNLPTFYAGWLAAGIAMGAVLSPPAFAALTRWYGDGYVKALMILTLAAGLASTVFAPLTAALVDRYDWRTTYLVLAAILAVITVPGHLLGLRGRWPHPPTPVGDHPVDHRDASRSRAFLALVIALSLGAFAAFAGVFNLVPLLIEQGFSPSLAALTLGLGGAGQVLGRLGYLPIAARTTARTRIVVILAATAASTALLGIASTTAALIGVAIGAGQVLGRLGYLPIAARTTARTRIVVILAATAASTALLGIASTTAALIGVAIGAGLIRGIFTLIQATAITDRWGATHYGRLNGLMSAPVVIVMALAPWAGTALSARTGSYAHAYLILAALAVVASLIGAASIPRHRRHDAATTT</sequence>
<dbReference type="GO" id="GO:0022857">
    <property type="term" value="F:transmembrane transporter activity"/>
    <property type="evidence" value="ECO:0007669"/>
    <property type="project" value="InterPro"/>
</dbReference>
<evidence type="ECO:0000256" key="3">
    <source>
        <dbReference type="ARBA" id="ARBA00022692"/>
    </source>
</evidence>
<keyword evidence="5 6" id="KW-0472">Membrane</keyword>
<evidence type="ECO:0000313" key="8">
    <source>
        <dbReference type="EMBL" id="SPZ43356.1"/>
    </source>
</evidence>
<protein>
    <submittedName>
        <fullName evidence="8">MFS transporter</fullName>
    </submittedName>
</protein>
<name>A0AB38FP77_RHOWR</name>
<feature type="transmembrane region" description="Helical" evidence="6">
    <location>
        <begin position="290"/>
        <end position="307"/>
    </location>
</feature>
<keyword evidence="4 6" id="KW-1133">Transmembrane helix</keyword>
<dbReference type="InterPro" id="IPR020846">
    <property type="entry name" value="MFS_dom"/>
</dbReference>
<evidence type="ECO:0000256" key="6">
    <source>
        <dbReference type="SAM" id="Phobius"/>
    </source>
</evidence>
<dbReference type="AlphaFoldDB" id="A0AB38FP77"/>
<proteinExistence type="predicted"/>
<feature type="transmembrane region" description="Helical" evidence="6">
    <location>
        <begin position="113"/>
        <end position="135"/>
    </location>
</feature>
<feature type="transmembrane region" description="Helical" evidence="6">
    <location>
        <begin position="88"/>
        <end position="107"/>
    </location>
</feature>
<dbReference type="Pfam" id="PF07690">
    <property type="entry name" value="MFS_1"/>
    <property type="match status" value="1"/>
</dbReference>
<feature type="transmembrane region" description="Helical" evidence="6">
    <location>
        <begin position="365"/>
        <end position="387"/>
    </location>
</feature>
<feature type="transmembrane region" description="Helical" evidence="6">
    <location>
        <begin position="342"/>
        <end position="359"/>
    </location>
</feature>